<evidence type="ECO:0000313" key="3">
    <source>
        <dbReference type="Proteomes" id="UP000094565"/>
    </source>
</evidence>
<keyword evidence="1" id="KW-0472">Membrane</keyword>
<protein>
    <submittedName>
        <fullName evidence="2">BA75_01868T0</fullName>
    </submittedName>
</protein>
<evidence type="ECO:0000313" key="2">
    <source>
        <dbReference type="EMBL" id="ANZ75765.1"/>
    </source>
</evidence>
<proteinExistence type="predicted"/>
<dbReference type="Pfam" id="PF04120">
    <property type="entry name" value="Iron_permease"/>
    <property type="match status" value="3"/>
</dbReference>
<feature type="transmembrane region" description="Helical" evidence="1">
    <location>
        <begin position="65"/>
        <end position="93"/>
    </location>
</feature>
<dbReference type="Proteomes" id="UP000094565">
    <property type="component" value="Chromosome 2"/>
</dbReference>
<dbReference type="InterPro" id="IPR007251">
    <property type="entry name" value="Iron_permease_Fet4"/>
</dbReference>
<feature type="transmembrane region" description="Helical" evidence="1">
    <location>
        <begin position="440"/>
        <end position="464"/>
    </location>
</feature>
<dbReference type="OrthoDB" id="2224262at2759"/>
<feature type="transmembrane region" description="Helical" evidence="1">
    <location>
        <begin position="366"/>
        <end position="385"/>
    </location>
</feature>
<evidence type="ECO:0000256" key="1">
    <source>
        <dbReference type="SAM" id="Phobius"/>
    </source>
</evidence>
<dbReference type="GO" id="GO:0055085">
    <property type="term" value="P:transmembrane transport"/>
    <property type="evidence" value="ECO:0007669"/>
    <property type="project" value="InterPro"/>
</dbReference>
<keyword evidence="1" id="KW-1133">Transmembrane helix</keyword>
<dbReference type="EMBL" id="CP014585">
    <property type="protein sequence ID" value="ANZ75765.1"/>
    <property type="molecule type" value="Genomic_DNA"/>
</dbReference>
<reference evidence="2 3" key="1">
    <citation type="submission" date="2016-02" db="EMBL/GenBank/DDBJ databases">
        <title>Comparative genomic and transcriptomic foundation for Pichia pastoris.</title>
        <authorList>
            <person name="Love K.R."/>
            <person name="Shah K.A."/>
            <person name="Whittaker C.A."/>
            <person name="Wu J."/>
            <person name="Bartlett M.C."/>
            <person name="Ma D."/>
            <person name="Leeson R.L."/>
            <person name="Priest M."/>
            <person name="Young S.K."/>
            <person name="Love J.C."/>
        </authorList>
    </citation>
    <scope>NUCLEOTIDE SEQUENCE [LARGE SCALE GENOMIC DNA]</scope>
    <source>
        <strain evidence="2 3">ATCC 28485</strain>
    </source>
</reference>
<organism evidence="2 3">
    <name type="scientific">Komagataella pastoris</name>
    <name type="common">Yeast</name>
    <name type="synonym">Pichia pastoris</name>
    <dbReference type="NCBI Taxonomy" id="4922"/>
    <lineage>
        <taxon>Eukaryota</taxon>
        <taxon>Fungi</taxon>
        <taxon>Dikarya</taxon>
        <taxon>Ascomycota</taxon>
        <taxon>Saccharomycotina</taxon>
        <taxon>Pichiomycetes</taxon>
        <taxon>Pichiales</taxon>
        <taxon>Pichiaceae</taxon>
        <taxon>Komagataella</taxon>
    </lineage>
</organism>
<gene>
    <name evidence="2" type="primary">FET4</name>
    <name evidence="2" type="ORF">ATY40_BA7501868</name>
</gene>
<accession>A0A1B2JD63</accession>
<sequence length="521" mass="59608">MGFFRNWIGYPGQRHTVLHTAKTIDPLDFDAVGEKEPNIDIEIRRQDEVGFNGCKETKMDRGLDFLVWVVGTQFTFWTMWVILIAWAVIGIVFDAPNTWQVVMQDAQSIQTYIWDTLLMRQQLMQSFEQNLIWAEFSSRVATYRRLLSSPEYVDSDKLESAEKLESGETKEQKLLSNIDYVESSTVDLPVEGWFDKMSSFFNQAIGSLPAVIIYWAGIFVWIGCGALESSTGNSPPFTGVTTGSNPERGTFTNTWQMYINTATAVVLLITSVFLQNVRERHDQYVKKTLDEVMHLDYSIEARIRTVKKDTEPNLEMALVPEKRTIAVHAIDWYADMIGTGIGVIIAIFVIVVWLLIGHPMGWNDNWWLIIGTYTGLIGFIDGFVLRNVYMRMVNQDESTYARCKEEDRVLFNEIGLVFPEEPEVPPATLSYKISVWVNDVCSTTWAVGVSLLIVLGLLICASALRWSEMGQLLCNTPTMIIEGFFLIILMQAHNWADEDVRKEVHSLFVRRKILYQYVDQL</sequence>
<feature type="transmembrane region" description="Helical" evidence="1">
    <location>
        <begin position="255"/>
        <end position="274"/>
    </location>
</feature>
<keyword evidence="1" id="KW-0812">Transmembrane</keyword>
<feature type="transmembrane region" description="Helical" evidence="1">
    <location>
        <begin position="332"/>
        <end position="354"/>
    </location>
</feature>
<dbReference type="AlphaFoldDB" id="A0A1B2JD63"/>
<keyword evidence="3" id="KW-1185">Reference proteome</keyword>
<feature type="transmembrane region" description="Helical" evidence="1">
    <location>
        <begin position="204"/>
        <end position="223"/>
    </location>
</feature>
<name>A0A1B2JD63_PICPA</name>